<dbReference type="InterPro" id="IPR035931">
    <property type="entry name" value="YlxR-like_sf"/>
</dbReference>
<reference evidence="2 3" key="1">
    <citation type="submission" date="2017-08" db="EMBL/GenBank/DDBJ databases">
        <title>Infants hospitalized years apart are colonized by the same room-sourced microbial strains.</title>
        <authorList>
            <person name="Brooks B."/>
            <person name="Olm M.R."/>
            <person name="Firek B.A."/>
            <person name="Baker R."/>
            <person name="Thomas B.C."/>
            <person name="Morowitz M.J."/>
            <person name="Banfield J.F."/>
        </authorList>
    </citation>
    <scope>NUCLEOTIDE SEQUENCE [LARGE SCALE GENOMIC DNA]</scope>
    <source>
        <strain evidence="2">S2_003_000_R2_14</strain>
    </source>
</reference>
<dbReference type="Pfam" id="PF04296">
    <property type="entry name" value="YlxR"/>
    <property type="match status" value="1"/>
</dbReference>
<dbReference type="PANTHER" id="PTHR34215">
    <property type="entry name" value="BLL0784 PROTEIN"/>
    <property type="match status" value="1"/>
</dbReference>
<protein>
    <submittedName>
        <fullName evidence="2">DUF448 domain-containing protein</fullName>
    </submittedName>
</protein>
<dbReference type="SUPFAM" id="SSF64376">
    <property type="entry name" value="YlxR-like"/>
    <property type="match status" value="1"/>
</dbReference>
<feature type="domain" description="YlxR" evidence="1">
    <location>
        <begin position="14"/>
        <end position="81"/>
    </location>
</feature>
<evidence type="ECO:0000259" key="1">
    <source>
        <dbReference type="Pfam" id="PF04296"/>
    </source>
</evidence>
<evidence type="ECO:0000313" key="2">
    <source>
        <dbReference type="EMBL" id="PZR11496.1"/>
    </source>
</evidence>
<evidence type="ECO:0000313" key="3">
    <source>
        <dbReference type="Proteomes" id="UP000249061"/>
    </source>
</evidence>
<sequence length="94" mass="10374">MSELTSKEPGTPERTCLGCGKKQAKRLLHRLVLDEKNQPLLDRTQDAPGRGAYLCGPGCLTAAVKRKAFQRAFKKNVALDVINLEAAFLQQPRP</sequence>
<name>A0A2W5TG47_9BACT</name>
<gene>
    <name evidence="2" type="ORF">DI536_17890</name>
</gene>
<dbReference type="Gene3D" id="3.30.1230.10">
    <property type="entry name" value="YlxR-like"/>
    <property type="match status" value="1"/>
</dbReference>
<accession>A0A2W5TG47</accession>
<dbReference type="AlphaFoldDB" id="A0A2W5TG47"/>
<organism evidence="2 3">
    <name type="scientific">Archangium gephyra</name>
    <dbReference type="NCBI Taxonomy" id="48"/>
    <lineage>
        <taxon>Bacteria</taxon>
        <taxon>Pseudomonadati</taxon>
        <taxon>Myxococcota</taxon>
        <taxon>Myxococcia</taxon>
        <taxon>Myxococcales</taxon>
        <taxon>Cystobacterineae</taxon>
        <taxon>Archangiaceae</taxon>
        <taxon>Archangium</taxon>
    </lineage>
</organism>
<dbReference type="PANTHER" id="PTHR34215:SF1">
    <property type="entry name" value="YLXR DOMAIN-CONTAINING PROTEIN"/>
    <property type="match status" value="1"/>
</dbReference>
<dbReference type="InterPro" id="IPR037465">
    <property type="entry name" value="YlxR"/>
</dbReference>
<comment type="caution">
    <text evidence="2">The sequence shown here is derived from an EMBL/GenBank/DDBJ whole genome shotgun (WGS) entry which is preliminary data.</text>
</comment>
<dbReference type="Proteomes" id="UP000249061">
    <property type="component" value="Unassembled WGS sequence"/>
</dbReference>
<dbReference type="InterPro" id="IPR007393">
    <property type="entry name" value="YlxR_dom"/>
</dbReference>
<proteinExistence type="predicted"/>
<dbReference type="EMBL" id="QFQP01000014">
    <property type="protein sequence ID" value="PZR11496.1"/>
    <property type="molecule type" value="Genomic_DNA"/>
</dbReference>